<evidence type="ECO:0000256" key="1">
    <source>
        <dbReference type="SAM" id="Phobius"/>
    </source>
</evidence>
<dbReference type="Pfam" id="PF04304">
    <property type="entry name" value="DUF454"/>
    <property type="match status" value="1"/>
</dbReference>
<dbReference type="OrthoDB" id="9816293at2"/>
<sequence length="117" mass="12568">MRLLFLGLGWLSLGLGVIGAFLPVLPTVPFLLVAVWAFAQSSPRLSARILRHPTFGPPIRAWRKNGTVGRKAKIWAVAAMACGVGWALWLGLDSRIVAVQALTCAAVGAWLVTRPEP</sequence>
<protein>
    <recommendedName>
        <fullName evidence="4">Inner membrane protein</fullName>
    </recommendedName>
</protein>
<dbReference type="PANTHER" id="PTHR35813">
    <property type="entry name" value="INNER MEMBRANE PROTEIN YBAN"/>
    <property type="match status" value="1"/>
</dbReference>
<keyword evidence="1" id="KW-0472">Membrane</keyword>
<dbReference type="Proteomes" id="UP000183635">
    <property type="component" value="Unassembled WGS sequence"/>
</dbReference>
<organism evidence="2 3">
    <name type="scientific">Paracoccus aminovorans</name>
    <dbReference type="NCBI Taxonomy" id="34004"/>
    <lineage>
        <taxon>Bacteria</taxon>
        <taxon>Pseudomonadati</taxon>
        <taxon>Pseudomonadota</taxon>
        <taxon>Alphaproteobacteria</taxon>
        <taxon>Rhodobacterales</taxon>
        <taxon>Paracoccaceae</taxon>
        <taxon>Paracoccus</taxon>
    </lineage>
</organism>
<reference evidence="2 3" key="1">
    <citation type="submission" date="2016-10" db="EMBL/GenBank/DDBJ databases">
        <authorList>
            <person name="de Groot N.N."/>
        </authorList>
    </citation>
    <scope>NUCLEOTIDE SEQUENCE [LARGE SCALE GENOMIC DNA]</scope>
    <source>
        <strain evidence="2 3">DSM 8537</strain>
    </source>
</reference>
<name>A0A1I3BE38_9RHOB</name>
<evidence type="ECO:0008006" key="4">
    <source>
        <dbReference type="Google" id="ProtNLM"/>
    </source>
</evidence>
<dbReference type="RefSeq" id="WP_074968539.1">
    <property type="nucleotide sequence ID" value="NZ_CBCRYP010000006.1"/>
</dbReference>
<dbReference type="PANTHER" id="PTHR35813:SF1">
    <property type="entry name" value="INNER MEMBRANE PROTEIN YBAN"/>
    <property type="match status" value="1"/>
</dbReference>
<feature type="transmembrane region" description="Helical" evidence="1">
    <location>
        <begin position="72"/>
        <end position="90"/>
    </location>
</feature>
<accession>A0A1I3BE38</accession>
<dbReference type="GO" id="GO:0005886">
    <property type="term" value="C:plasma membrane"/>
    <property type="evidence" value="ECO:0007669"/>
    <property type="project" value="TreeGrafter"/>
</dbReference>
<gene>
    <name evidence="2" type="ORF">SAMN04488021_12149</name>
</gene>
<dbReference type="STRING" id="34004.SAMN04488021_12149"/>
<keyword evidence="3" id="KW-1185">Reference proteome</keyword>
<keyword evidence="1" id="KW-1133">Transmembrane helix</keyword>
<dbReference type="EMBL" id="FOPU01000021">
    <property type="protein sequence ID" value="SFH60562.1"/>
    <property type="molecule type" value="Genomic_DNA"/>
</dbReference>
<feature type="transmembrane region" description="Helical" evidence="1">
    <location>
        <begin position="96"/>
        <end position="113"/>
    </location>
</feature>
<dbReference type="InterPro" id="IPR007401">
    <property type="entry name" value="DUF454"/>
</dbReference>
<evidence type="ECO:0000313" key="3">
    <source>
        <dbReference type="Proteomes" id="UP000183635"/>
    </source>
</evidence>
<dbReference type="PIRSF" id="PIRSF016789">
    <property type="entry name" value="DUF454"/>
    <property type="match status" value="1"/>
</dbReference>
<evidence type="ECO:0000313" key="2">
    <source>
        <dbReference type="EMBL" id="SFH60562.1"/>
    </source>
</evidence>
<dbReference type="AlphaFoldDB" id="A0A1I3BE38"/>
<proteinExistence type="predicted"/>
<keyword evidence="1" id="KW-0812">Transmembrane</keyword>